<reference evidence="1 2" key="1">
    <citation type="submission" date="2023-12" db="EMBL/GenBank/DDBJ databases">
        <title>Blastococcus brunescens sp. nov., an actonobacterium isolated from sandstone collected in sahara desert.</title>
        <authorList>
            <person name="Gtari M."/>
            <person name="Ghodhbane F."/>
        </authorList>
    </citation>
    <scope>NUCLEOTIDE SEQUENCE [LARGE SCALE GENOMIC DNA]</scope>
    <source>
        <strain evidence="1 2">BMG 8361</strain>
    </source>
</reference>
<gene>
    <name evidence="1" type="ORF">U6N30_10410</name>
</gene>
<evidence type="ECO:0000313" key="1">
    <source>
        <dbReference type="EMBL" id="WRL65919.1"/>
    </source>
</evidence>
<name>A0ABZ1B540_9ACTN</name>
<evidence type="ECO:0008006" key="3">
    <source>
        <dbReference type="Google" id="ProtNLM"/>
    </source>
</evidence>
<evidence type="ECO:0000313" key="2">
    <source>
        <dbReference type="Proteomes" id="UP001324287"/>
    </source>
</evidence>
<keyword evidence="2" id="KW-1185">Reference proteome</keyword>
<dbReference type="EMBL" id="CP141261">
    <property type="protein sequence ID" value="WRL65919.1"/>
    <property type="molecule type" value="Genomic_DNA"/>
</dbReference>
<sequence length="58" mass="6553">MNRVARLVDHPVYSMAQVDRILGLHGGTARRWIDGYDRGAKSYPPVIRQERTNEGTAT</sequence>
<accession>A0ABZ1B540</accession>
<protein>
    <recommendedName>
        <fullName evidence="3">Helix-turn-helix domain-containing protein</fullName>
    </recommendedName>
</protein>
<dbReference type="RefSeq" id="WP_324277236.1">
    <property type="nucleotide sequence ID" value="NZ_CP141261.1"/>
</dbReference>
<proteinExistence type="predicted"/>
<organism evidence="1 2">
    <name type="scientific">Blastococcus brunescens</name>
    <dbReference type="NCBI Taxonomy" id="1564165"/>
    <lineage>
        <taxon>Bacteria</taxon>
        <taxon>Bacillati</taxon>
        <taxon>Actinomycetota</taxon>
        <taxon>Actinomycetes</taxon>
        <taxon>Geodermatophilales</taxon>
        <taxon>Geodermatophilaceae</taxon>
        <taxon>Blastococcus</taxon>
    </lineage>
</organism>
<dbReference type="Proteomes" id="UP001324287">
    <property type="component" value="Chromosome"/>
</dbReference>